<feature type="compositionally biased region" description="Polar residues" evidence="1">
    <location>
        <begin position="239"/>
        <end position="251"/>
    </location>
</feature>
<feature type="region of interest" description="Disordered" evidence="1">
    <location>
        <begin position="1"/>
        <end position="175"/>
    </location>
</feature>
<evidence type="ECO:0000313" key="3">
    <source>
        <dbReference type="WBParaSite" id="ALUE_0001865501-mRNA-1"/>
    </source>
</evidence>
<dbReference type="AlphaFoldDB" id="A0A0M3IJ65"/>
<sequence length="280" mass="31005">MKRMDSQCSRKRESQNQPSGALFMDKDGFANRLRQMKSIGSADANDPSMKKESKIEKLDLSKVTHDDPKENITEEKNVTGEDVNSGEEACIENDDESPSKKLVDTSSTDSIKATSEVAFPEETMTPKQFTDREDGKNDMDVRQKNCSIGETGNDVPEAIDDDSRPRKPSIAGVSDADSVIMGLEANRNTHTDASALIRSTRKKANSDAKQIAEKQKEKRSYSYSKKVIPPIGRGRYASDANSQPSKINQDTSRAKGFWSRCPCETIKSDPQLKTKVCSII</sequence>
<dbReference type="Proteomes" id="UP000036681">
    <property type="component" value="Unplaced"/>
</dbReference>
<feature type="compositionally biased region" description="Basic and acidic residues" evidence="1">
    <location>
        <begin position="48"/>
        <end position="79"/>
    </location>
</feature>
<name>A0A0M3IJ65_ASCLU</name>
<protein>
    <submittedName>
        <fullName evidence="3">Shugoshin_C domain-containing protein</fullName>
    </submittedName>
</protein>
<organism evidence="2 3">
    <name type="scientific">Ascaris lumbricoides</name>
    <name type="common">Giant roundworm</name>
    <dbReference type="NCBI Taxonomy" id="6252"/>
    <lineage>
        <taxon>Eukaryota</taxon>
        <taxon>Metazoa</taxon>
        <taxon>Ecdysozoa</taxon>
        <taxon>Nematoda</taxon>
        <taxon>Chromadorea</taxon>
        <taxon>Rhabditida</taxon>
        <taxon>Spirurina</taxon>
        <taxon>Ascaridomorpha</taxon>
        <taxon>Ascaridoidea</taxon>
        <taxon>Ascarididae</taxon>
        <taxon>Ascaris</taxon>
    </lineage>
</organism>
<feature type="compositionally biased region" description="Basic and acidic residues" evidence="1">
    <location>
        <begin position="204"/>
        <end position="220"/>
    </location>
</feature>
<evidence type="ECO:0000313" key="2">
    <source>
        <dbReference type="Proteomes" id="UP000036681"/>
    </source>
</evidence>
<accession>A0A0M3IJ65</accession>
<proteinExistence type="predicted"/>
<reference evidence="3" key="1">
    <citation type="submission" date="2017-02" db="UniProtKB">
        <authorList>
            <consortium name="WormBaseParasite"/>
        </authorList>
    </citation>
    <scope>IDENTIFICATION</scope>
</reference>
<dbReference type="WBParaSite" id="ALUE_0001865501-mRNA-1">
    <property type="protein sequence ID" value="ALUE_0001865501-mRNA-1"/>
    <property type="gene ID" value="ALUE_0001865501"/>
</dbReference>
<feature type="compositionally biased region" description="Basic and acidic residues" evidence="1">
    <location>
        <begin position="1"/>
        <end position="14"/>
    </location>
</feature>
<evidence type="ECO:0000256" key="1">
    <source>
        <dbReference type="SAM" id="MobiDB-lite"/>
    </source>
</evidence>
<feature type="compositionally biased region" description="Polar residues" evidence="1">
    <location>
        <begin position="104"/>
        <end position="113"/>
    </location>
</feature>
<feature type="region of interest" description="Disordered" evidence="1">
    <location>
        <begin position="200"/>
        <end position="253"/>
    </location>
</feature>
<feature type="compositionally biased region" description="Basic and acidic residues" evidence="1">
    <location>
        <begin position="129"/>
        <end position="143"/>
    </location>
</feature>
<keyword evidence="2" id="KW-1185">Reference proteome</keyword>